<reference evidence="1 2" key="1">
    <citation type="submission" date="2010-11" db="EMBL/GenBank/DDBJ databases">
        <title>The complete genome of Thermotoga thermarum DSM 5069.</title>
        <authorList>
            <consortium name="US DOE Joint Genome Institute (JGI-PGF)"/>
            <person name="Lucas S."/>
            <person name="Copeland A."/>
            <person name="Lapidus A."/>
            <person name="Bruce D."/>
            <person name="Goodwin L."/>
            <person name="Pitluck S."/>
            <person name="Kyrpides N."/>
            <person name="Mavromatis K."/>
            <person name="Ivanova N."/>
            <person name="Zeytun A."/>
            <person name="Brettin T."/>
            <person name="Detter J.C."/>
            <person name="Tapia R."/>
            <person name="Han C."/>
            <person name="Land M."/>
            <person name="Hauser L."/>
            <person name="Markowitz V."/>
            <person name="Cheng J.-F."/>
            <person name="Hugenholtz P."/>
            <person name="Woyke T."/>
            <person name="Wu D."/>
            <person name="Spring S."/>
            <person name="Schroeder M."/>
            <person name="Brambilla E."/>
            <person name="Klenk H.-P."/>
            <person name="Eisen J.A."/>
        </authorList>
    </citation>
    <scope>NUCLEOTIDE SEQUENCE [LARGE SCALE GENOMIC DNA]</scope>
    <source>
        <strain evidence="1 2">DSM 5069</strain>
    </source>
</reference>
<dbReference type="HOGENOM" id="CLU_2207841_0_0_0"/>
<sequence length="107" mass="12367" precursor="true">MNKKISLIGVLTLLVVIILALRFSEKPKFSFYFECNEQLKKSVFDLLAEMKIKYRLLERPDERCVQVFDDRIIGPVNLRRKTALIEEMEIATSLCPHPSSCTITCLC</sequence>
<dbReference type="AlphaFoldDB" id="F7YXW7"/>
<protein>
    <submittedName>
        <fullName evidence="1">Uncharacterized protein</fullName>
    </submittedName>
</protein>
<evidence type="ECO:0000313" key="2">
    <source>
        <dbReference type="Proteomes" id="UP000006804"/>
    </source>
</evidence>
<gene>
    <name evidence="1" type="ORF">Theth_0680</name>
</gene>
<proteinExistence type="predicted"/>
<dbReference type="EMBL" id="CP002351">
    <property type="protein sequence ID" value="AEH50766.1"/>
    <property type="molecule type" value="Genomic_DNA"/>
</dbReference>
<accession>F7YXW7</accession>
<name>F7YXW7_9THEM</name>
<evidence type="ECO:0000313" key="1">
    <source>
        <dbReference type="EMBL" id="AEH50766.1"/>
    </source>
</evidence>
<dbReference type="KEGG" id="tta:Theth_0680"/>
<keyword evidence="2" id="KW-1185">Reference proteome</keyword>
<organism evidence="1 2">
    <name type="scientific">Pseudothermotoga thermarum DSM 5069</name>
    <dbReference type="NCBI Taxonomy" id="688269"/>
    <lineage>
        <taxon>Bacteria</taxon>
        <taxon>Thermotogati</taxon>
        <taxon>Thermotogota</taxon>
        <taxon>Thermotogae</taxon>
        <taxon>Thermotogales</taxon>
        <taxon>Thermotogaceae</taxon>
        <taxon>Pseudothermotoga</taxon>
    </lineage>
</organism>
<dbReference type="Proteomes" id="UP000006804">
    <property type="component" value="Chromosome"/>
</dbReference>
<dbReference type="STRING" id="688269.Theth_0680"/>